<evidence type="ECO:0000313" key="5">
    <source>
        <dbReference type="Proteomes" id="UP000180215"/>
    </source>
</evidence>
<feature type="transmembrane region" description="Helical" evidence="1">
    <location>
        <begin position="20"/>
        <end position="42"/>
    </location>
</feature>
<gene>
    <name evidence="3" type="ORF">BK022_08840</name>
    <name evidence="4" type="ORF">TK0001_5270</name>
</gene>
<evidence type="ECO:0000313" key="4">
    <source>
        <dbReference type="EMBL" id="SOR31846.1"/>
    </source>
</evidence>
<keyword evidence="1" id="KW-0812">Transmembrane</keyword>
<reference evidence="3 5" key="1">
    <citation type="submission" date="2016-10" db="EMBL/GenBank/DDBJ databases">
        <title>Draft genome sequence of Methylobacterium extorquens CP3, a seed endophyte of Crotalaria pumila with plant growth-promoting and metal tolerance properties.</title>
        <authorList>
            <person name="Sanchez-Lopez A.S."/>
            <person name="Van Hamme J.D."/>
            <person name="Thijs S."/>
            <person name="Mcammond B.M."/>
            <person name="Stevens V."/>
            <person name="Gonzalez-Chavez M.D.C."/>
            <person name="Vangronsveld J."/>
        </authorList>
    </citation>
    <scope>NUCLEOTIDE SEQUENCE [LARGE SCALE GENOMIC DNA]</scope>
    <source>
        <strain evidence="3 5">CP3</strain>
    </source>
</reference>
<evidence type="ECO:0000256" key="1">
    <source>
        <dbReference type="SAM" id="Phobius"/>
    </source>
</evidence>
<accession>A0A1S1P792</accession>
<dbReference type="Proteomes" id="UP000233769">
    <property type="component" value="Chromosome tk0001"/>
</dbReference>
<dbReference type="Proteomes" id="UP000180215">
    <property type="component" value="Unassembled WGS sequence"/>
</dbReference>
<keyword evidence="1" id="KW-0472">Membrane</keyword>
<dbReference type="AlphaFoldDB" id="A0A1S1P792"/>
<evidence type="ECO:0000259" key="2">
    <source>
        <dbReference type="Pfam" id="PF07811"/>
    </source>
</evidence>
<dbReference type="EMBL" id="LT962688">
    <property type="protein sequence ID" value="SOR31846.1"/>
    <property type="molecule type" value="Genomic_DNA"/>
</dbReference>
<evidence type="ECO:0000313" key="3">
    <source>
        <dbReference type="EMBL" id="OHV16925.1"/>
    </source>
</evidence>
<name>A0A1S1P792_METEX</name>
<dbReference type="GeneID" id="72988293"/>
<keyword evidence="1" id="KW-1133">Transmembrane helix</keyword>
<sequence>MRRESNYISNEEGSVAVEFALVGAAFILTLLFVMASALVGYINQTLDNATIRASRQILTGGLQSQSSAATLEGFKQTLCGYLPATLSCDNLIVNLYVVPKAGQPSGYYAYVSSDLSGVTVANLATGSGQFNLGSRGDYQYLQVIYPITFLPPQISYWLSGGATYKGKPAYLAVSAAAFRNEQY</sequence>
<dbReference type="InterPro" id="IPR012495">
    <property type="entry name" value="TadE-like_dom"/>
</dbReference>
<reference evidence="4" key="2">
    <citation type="submission" date="2017-10" db="EMBL/GenBank/DDBJ databases">
        <authorList>
            <person name="Banno H."/>
            <person name="Chua N.-H."/>
        </authorList>
    </citation>
    <scope>NUCLEOTIDE SEQUENCE [LARGE SCALE GENOMIC DNA]</scope>
    <source>
        <strain evidence="4">TK 0001</strain>
    </source>
</reference>
<feature type="domain" description="TadE-like" evidence="2">
    <location>
        <begin position="13"/>
        <end position="55"/>
    </location>
</feature>
<reference evidence="6" key="3">
    <citation type="submission" date="2017-10" db="EMBL/GenBank/DDBJ databases">
        <authorList>
            <person name="Regsiter A."/>
            <person name="William W."/>
        </authorList>
    </citation>
    <scope>NUCLEOTIDE SEQUENCE [LARGE SCALE GENOMIC DNA]</scope>
</reference>
<evidence type="ECO:0000313" key="6">
    <source>
        <dbReference type="Proteomes" id="UP000233769"/>
    </source>
</evidence>
<dbReference type="EMBL" id="MNAO01000076">
    <property type="protein sequence ID" value="OHV16925.1"/>
    <property type="molecule type" value="Genomic_DNA"/>
</dbReference>
<organism evidence="3 5">
    <name type="scientific">Methylorubrum extorquens</name>
    <name type="common">Methylobacterium dichloromethanicum</name>
    <name type="synonym">Methylobacterium extorquens</name>
    <dbReference type="NCBI Taxonomy" id="408"/>
    <lineage>
        <taxon>Bacteria</taxon>
        <taxon>Pseudomonadati</taxon>
        <taxon>Pseudomonadota</taxon>
        <taxon>Alphaproteobacteria</taxon>
        <taxon>Hyphomicrobiales</taxon>
        <taxon>Methylobacteriaceae</taxon>
        <taxon>Methylorubrum</taxon>
    </lineage>
</organism>
<dbReference type="Pfam" id="PF07811">
    <property type="entry name" value="TadE"/>
    <property type="match status" value="1"/>
</dbReference>
<protein>
    <submittedName>
        <fullName evidence="3">Pilus assembly protein TadE</fullName>
    </submittedName>
</protein>
<proteinExistence type="predicted"/>
<dbReference type="RefSeq" id="WP_041357431.1">
    <property type="nucleotide sequence ID" value="NZ_BJVP01000005.1"/>
</dbReference>